<dbReference type="Gene3D" id="3.30.70.1450">
    <property type="entry name" value="Regulator of K+ conductance, C-terminal domain"/>
    <property type="match status" value="1"/>
</dbReference>
<feature type="transmembrane region" description="Helical" evidence="8">
    <location>
        <begin position="317"/>
        <end position="337"/>
    </location>
</feature>
<evidence type="ECO:0000313" key="11">
    <source>
        <dbReference type="Proteomes" id="UP000051984"/>
    </source>
</evidence>
<evidence type="ECO:0000256" key="5">
    <source>
        <dbReference type="ARBA" id="ARBA00023065"/>
    </source>
</evidence>
<gene>
    <name evidence="10" type="ORF">FD51_GL002087</name>
</gene>
<dbReference type="GO" id="GO:0006813">
    <property type="term" value="P:potassium ion transport"/>
    <property type="evidence" value="ECO:0007669"/>
    <property type="project" value="InterPro"/>
</dbReference>
<dbReference type="PROSITE" id="PS51202">
    <property type="entry name" value="RCK_C"/>
    <property type="match status" value="1"/>
</dbReference>
<feature type="transmembrane region" description="Helical" evidence="8">
    <location>
        <begin position="279"/>
        <end position="296"/>
    </location>
</feature>
<dbReference type="PRINTS" id="PR00762">
    <property type="entry name" value="CLCHANNEL"/>
</dbReference>
<dbReference type="eggNOG" id="COG0569">
    <property type="taxonomic scope" value="Bacteria"/>
</dbReference>
<dbReference type="GO" id="GO:0008324">
    <property type="term" value="F:monoatomic cation transmembrane transporter activity"/>
    <property type="evidence" value="ECO:0007669"/>
    <property type="project" value="InterPro"/>
</dbReference>
<dbReference type="InterPro" id="IPR006037">
    <property type="entry name" value="RCK_C"/>
</dbReference>
<evidence type="ECO:0000256" key="1">
    <source>
        <dbReference type="ARBA" id="ARBA00004141"/>
    </source>
</evidence>
<name>A0A0R1EUC4_LACZE</name>
<organism evidence="10 11">
    <name type="scientific">Lacticaseibacillus zeae DSM 20178 = KCTC 3804</name>
    <dbReference type="NCBI Taxonomy" id="1423816"/>
    <lineage>
        <taxon>Bacteria</taxon>
        <taxon>Bacillati</taxon>
        <taxon>Bacillota</taxon>
        <taxon>Bacilli</taxon>
        <taxon>Lactobacillales</taxon>
        <taxon>Lactobacillaceae</taxon>
        <taxon>Lacticaseibacillus</taxon>
    </lineage>
</organism>
<keyword evidence="3 8" id="KW-0812">Transmembrane</keyword>
<dbReference type="Gene3D" id="1.10.3080.10">
    <property type="entry name" value="Clc chloride channel"/>
    <property type="match status" value="1"/>
</dbReference>
<dbReference type="CDD" id="cd01031">
    <property type="entry name" value="EriC"/>
    <property type="match status" value="1"/>
</dbReference>
<keyword evidence="2" id="KW-0813">Transport</keyword>
<dbReference type="PANTHER" id="PTHR45711:SF6">
    <property type="entry name" value="CHLORIDE CHANNEL PROTEIN"/>
    <property type="match status" value="1"/>
</dbReference>
<feature type="transmembrane region" description="Helical" evidence="8">
    <location>
        <begin position="370"/>
        <end position="389"/>
    </location>
</feature>
<feature type="transmembrane region" description="Helical" evidence="8">
    <location>
        <begin position="27"/>
        <end position="49"/>
    </location>
</feature>
<dbReference type="Pfam" id="PF02080">
    <property type="entry name" value="TrkA_C"/>
    <property type="match status" value="1"/>
</dbReference>
<reference evidence="10 11" key="1">
    <citation type="journal article" date="2015" name="Genome Announc.">
        <title>Expanding the biotechnology potential of lactobacilli through comparative genomics of 213 strains and associated genera.</title>
        <authorList>
            <person name="Sun Z."/>
            <person name="Harris H.M."/>
            <person name="McCann A."/>
            <person name="Guo C."/>
            <person name="Argimon S."/>
            <person name="Zhang W."/>
            <person name="Yang X."/>
            <person name="Jeffery I.B."/>
            <person name="Cooney J.C."/>
            <person name="Kagawa T.F."/>
            <person name="Liu W."/>
            <person name="Song Y."/>
            <person name="Salvetti E."/>
            <person name="Wrobel A."/>
            <person name="Rasinkangas P."/>
            <person name="Parkhill J."/>
            <person name="Rea M.C."/>
            <person name="O'Sullivan O."/>
            <person name="Ritari J."/>
            <person name="Douillard F.P."/>
            <person name="Paul Ross R."/>
            <person name="Yang R."/>
            <person name="Briner A.E."/>
            <person name="Felis G.E."/>
            <person name="de Vos W.M."/>
            <person name="Barrangou R."/>
            <person name="Klaenhammer T.R."/>
            <person name="Caufield P.W."/>
            <person name="Cui Y."/>
            <person name="Zhang H."/>
            <person name="O'Toole P.W."/>
        </authorList>
    </citation>
    <scope>NUCLEOTIDE SEQUENCE [LARGE SCALE GENOMIC DNA]</scope>
    <source>
        <strain evidence="10 11">DSM 20178</strain>
    </source>
</reference>
<evidence type="ECO:0000256" key="2">
    <source>
        <dbReference type="ARBA" id="ARBA00022448"/>
    </source>
</evidence>
<dbReference type="Proteomes" id="UP000051984">
    <property type="component" value="Unassembled WGS sequence"/>
</dbReference>
<evidence type="ECO:0000256" key="3">
    <source>
        <dbReference type="ARBA" id="ARBA00022692"/>
    </source>
</evidence>
<feature type="transmembrane region" description="Helical" evidence="8">
    <location>
        <begin position="343"/>
        <end position="363"/>
    </location>
</feature>
<evidence type="ECO:0000256" key="4">
    <source>
        <dbReference type="ARBA" id="ARBA00022989"/>
    </source>
</evidence>
<evidence type="ECO:0000256" key="6">
    <source>
        <dbReference type="ARBA" id="ARBA00023136"/>
    </source>
</evidence>
<feature type="transmembrane region" description="Helical" evidence="8">
    <location>
        <begin position="241"/>
        <end position="259"/>
    </location>
</feature>
<keyword evidence="4 8" id="KW-1133">Transmembrane helix</keyword>
<proteinExistence type="predicted"/>
<comment type="caution">
    <text evidence="10">The sequence shown here is derived from an EMBL/GenBank/DDBJ whole genome shotgun (WGS) entry which is preliminary data.</text>
</comment>
<evidence type="ECO:0000256" key="7">
    <source>
        <dbReference type="ARBA" id="ARBA00023214"/>
    </source>
</evidence>
<sequence>MNVGMEGNVVARIIKEKEKFDITRLRFVLLGLLVGLMTGTVVSAFRYCIEVGLRASHQVYGYLHMGPFVWWHWALLIAFNLVLAALVALMLKQEPYISGSGIPQVEGQLAGELEMHWWAILWRKFVGGVLSLAPGLFLGREGPSIQLGAAVGQGLAGGFKLRGTDRRLLIASGSAAGLAAAFNAPIAGTLFVLEEVYHNFSPLVWLTALAGAIGSDFISLYVFGLVPVLHLSYSRSLPVTSYWHLILLGILLGLLGYLYQRVLLSMPRWYQRLTHLPRVVQGVVPFILLIAVGYFTPNLLGGGNSLIVGFGQYVPPLLTLLGIFAIRFVFSMISYGSGLPGGIFLPILSLGAIIGAIYGVVMYQLGLLPHVYIMNLIIFSMAGYFAGIGKAPFTAILLVTEMVGNLTHLMPLAVLSLTAYLVVDLLGGAPIYEALLEQMTFPKTVAQLHRPDRLEIPVFVGSSLNGKLVRDMPWPKEALLIGIRRGEREVIPHGDTLIREGDTLVLLTDAAERVRVKKRIDALSAALATAHKART</sequence>
<dbReference type="EMBL" id="AZCT01000003">
    <property type="protein sequence ID" value="KRK12934.1"/>
    <property type="molecule type" value="Genomic_DNA"/>
</dbReference>
<dbReference type="Pfam" id="PF00654">
    <property type="entry name" value="Voltage_CLC"/>
    <property type="match status" value="1"/>
</dbReference>
<dbReference type="PATRIC" id="fig|1423816.3.peg.2164"/>
<keyword evidence="7" id="KW-0868">Chloride</keyword>
<keyword evidence="5" id="KW-0406">Ion transport</keyword>
<feature type="transmembrane region" description="Helical" evidence="8">
    <location>
        <begin position="409"/>
        <end position="432"/>
    </location>
</feature>
<dbReference type="GO" id="GO:0005247">
    <property type="term" value="F:voltage-gated chloride channel activity"/>
    <property type="evidence" value="ECO:0007669"/>
    <property type="project" value="TreeGrafter"/>
</dbReference>
<evidence type="ECO:0000313" key="10">
    <source>
        <dbReference type="EMBL" id="KRK12934.1"/>
    </source>
</evidence>
<dbReference type="InterPro" id="IPR036721">
    <property type="entry name" value="RCK_C_sf"/>
</dbReference>
<feature type="transmembrane region" description="Helical" evidence="8">
    <location>
        <begin position="205"/>
        <end position="229"/>
    </location>
</feature>
<feature type="transmembrane region" description="Helical" evidence="8">
    <location>
        <begin position="69"/>
        <end position="91"/>
    </location>
</feature>
<dbReference type="InterPro" id="IPR001807">
    <property type="entry name" value="ClC"/>
</dbReference>
<dbReference type="AlphaFoldDB" id="A0A0R1EUC4"/>
<dbReference type="InterPro" id="IPR014743">
    <property type="entry name" value="Cl-channel_core"/>
</dbReference>
<feature type="transmembrane region" description="Helical" evidence="8">
    <location>
        <begin position="168"/>
        <end position="193"/>
    </location>
</feature>
<dbReference type="GO" id="GO:0005886">
    <property type="term" value="C:plasma membrane"/>
    <property type="evidence" value="ECO:0007669"/>
    <property type="project" value="TreeGrafter"/>
</dbReference>
<comment type="subcellular location">
    <subcellularLocation>
        <location evidence="1">Membrane</location>
        <topology evidence="1">Multi-pass membrane protein</topology>
    </subcellularLocation>
</comment>
<dbReference type="PANTHER" id="PTHR45711">
    <property type="entry name" value="CHLORIDE CHANNEL PROTEIN"/>
    <property type="match status" value="1"/>
</dbReference>
<accession>A0A0R1EUC4</accession>
<evidence type="ECO:0000259" key="9">
    <source>
        <dbReference type="PROSITE" id="PS51202"/>
    </source>
</evidence>
<dbReference type="SUPFAM" id="SSF81340">
    <property type="entry name" value="Clc chloride channel"/>
    <property type="match status" value="1"/>
</dbReference>
<protein>
    <submittedName>
        <fullName evidence="10">Chloride channel protein</fullName>
    </submittedName>
</protein>
<keyword evidence="6 8" id="KW-0472">Membrane</keyword>
<dbReference type="eggNOG" id="COG0038">
    <property type="taxonomic scope" value="Bacteria"/>
</dbReference>
<evidence type="ECO:0000256" key="8">
    <source>
        <dbReference type="SAM" id="Phobius"/>
    </source>
</evidence>
<feature type="domain" description="RCK C-terminal" evidence="9">
    <location>
        <begin position="440"/>
        <end position="522"/>
    </location>
</feature>
<dbReference type="SUPFAM" id="SSF116726">
    <property type="entry name" value="TrkA C-terminal domain-like"/>
    <property type="match status" value="1"/>
</dbReference>